<keyword evidence="1" id="KW-0732">Signal</keyword>
<feature type="chain" id="PRO_5032369465" evidence="1">
    <location>
        <begin position="28"/>
        <end position="146"/>
    </location>
</feature>
<dbReference type="OrthoDB" id="6482679at2759"/>
<evidence type="ECO:0000313" key="2">
    <source>
        <dbReference type="EMBL" id="KAF7276403.1"/>
    </source>
</evidence>
<feature type="signal peptide" evidence="1">
    <location>
        <begin position="1"/>
        <end position="27"/>
    </location>
</feature>
<feature type="non-terminal residue" evidence="2">
    <location>
        <position position="1"/>
    </location>
</feature>
<dbReference type="EMBL" id="JAACXV010006949">
    <property type="protein sequence ID" value="KAF7276403.1"/>
    <property type="molecule type" value="Genomic_DNA"/>
</dbReference>
<name>A0A834MA70_RHYFE</name>
<reference evidence="2" key="1">
    <citation type="submission" date="2020-08" db="EMBL/GenBank/DDBJ databases">
        <title>Genome sequencing and assembly of the red palm weevil Rhynchophorus ferrugineus.</title>
        <authorList>
            <person name="Dias G.B."/>
            <person name="Bergman C.M."/>
            <person name="Manee M."/>
        </authorList>
    </citation>
    <scope>NUCLEOTIDE SEQUENCE</scope>
    <source>
        <strain evidence="2">AA-2017</strain>
        <tissue evidence="2">Whole larva</tissue>
    </source>
</reference>
<evidence type="ECO:0000313" key="3">
    <source>
        <dbReference type="Proteomes" id="UP000625711"/>
    </source>
</evidence>
<protein>
    <submittedName>
        <fullName evidence="2">Uncharacterized protein</fullName>
    </submittedName>
</protein>
<dbReference type="Proteomes" id="UP000625711">
    <property type="component" value="Unassembled WGS sequence"/>
</dbReference>
<accession>A0A834MA70</accession>
<proteinExistence type="predicted"/>
<dbReference type="AlphaFoldDB" id="A0A834MA70"/>
<organism evidence="2 3">
    <name type="scientific">Rhynchophorus ferrugineus</name>
    <name type="common">Red palm weevil</name>
    <name type="synonym">Curculio ferrugineus</name>
    <dbReference type="NCBI Taxonomy" id="354439"/>
    <lineage>
        <taxon>Eukaryota</taxon>
        <taxon>Metazoa</taxon>
        <taxon>Ecdysozoa</taxon>
        <taxon>Arthropoda</taxon>
        <taxon>Hexapoda</taxon>
        <taxon>Insecta</taxon>
        <taxon>Pterygota</taxon>
        <taxon>Neoptera</taxon>
        <taxon>Endopterygota</taxon>
        <taxon>Coleoptera</taxon>
        <taxon>Polyphaga</taxon>
        <taxon>Cucujiformia</taxon>
        <taxon>Curculionidae</taxon>
        <taxon>Dryophthorinae</taxon>
        <taxon>Rhynchophorus</taxon>
    </lineage>
</organism>
<keyword evidence="3" id="KW-1185">Reference proteome</keyword>
<evidence type="ECO:0000256" key="1">
    <source>
        <dbReference type="SAM" id="SignalP"/>
    </source>
</evidence>
<comment type="caution">
    <text evidence="2">The sequence shown here is derived from an EMBL/GenBank/DDBJ whole genome shotgun (WGS) entry which is preliminary data.</text>
</comment>
<sequence>IVWKMKSRIRLALCLFAVQCIVVLTQAVNLSENEIDQEEASSGNHPNPKMPASEMPLEVDILKLMKVSHKDQGVSAVEGPIAKFPAYKFRLPYGNVPMMNAETVTEAMNKTNGFTVIFLYSKYYSLKILRYNGLRKKYFRFLHLPL</sequence>
<gene>
    <name evidence="2" type="ORF">GWI33_010358</name>
</gene>